<reference evidence="3" key="1">
    <citation type="submission" date="2019-08" db="EMBL/GenBank/DDBJ databases">
        <authorList>
            <person name="Kucharzyk K."/>
            <person name="Murdoch R.W."/>
            <person name="Higgins S."/>
            <person name="Loffler F."/>
        </authorList>
    </citation>
    <scope>NUCLEOTIDE SEQUENCE</scope>
</reference>
<feature type="transmembrane region" description="Helical" evidence="1">
    <location>
        <begin position="67"/>
        <end position="89"/>
    </location>
</feature>
<keyword evidence="1" id="KW-1133">Transmembrane helix</keyword>
<dbReference type="PANTHER" id="PTHR43849:SF2">
    <property type="entry name" value="BLL3936 PROTEIN"/>
    <property type="match status" value="1"/>
</dbReference>
<feature type="transmembrane region" description="Helical" evidence="1">
    <location>
        <begin position="35"/>
        <end position="55"/>
    </location>
</feature>
<evidence type="ECO:0000259" key="2">
    <source>
        <dbReference type="Pfam" id="PF06808"/>
    </source>
</evidence>
<feature type="transmembrane region" description="Helical" evidence="1">
    <location>
        <begin position="101"/>
        <end position="131"/>
    </location>
</feature>
<evidence type="ECO:0000256" key="1">
    <source>
        <dbReference type="SAM" id="Phobius"/>
    </source>
</evidence>
<dbReference type="AlphaFoldDB" id="A0A645JDP4"/>
<dbReference type="InterPro" id="IPR010656">
    <property type="entry name" value="DctM"/>
</dbReference>
<protein>
    <recommendedName>
        <fullName evidence="2">TRAP C4-dicarboxylate transport system permease DctM subunit domain-containing protein</fullName>
    </recommendedName>
</protein>
<name>A0A645JDP4_9ZZZZ</name>
<gene>
    <name evidence="3" type="ORF">SDC9_209324</name>
</gene>
<feature type="domain" description="TRAP C4-dicarboxylate transport system permease DctM subunit" evidence="2">
    <location>
        <begin position="1"/>
        <end position="63"/>
    </location>
</feature>
<accession>A0A645JDP4</accession>
<comment type="caution">
    <text evidence="3">The sequence shown here is derived from an EMBL/GenBank/DDBJ whole genome shotgun (WGS) entry which is preliminary data.</text>
</comment>
<proteinExistence type="predicted"/>
<organism evidence="3">
    <name type="scientific">bioreactor metagenome</name>
    <dbReference type="NCBI Taxonomy" id="1076179"/>
    <lineage>
        <taxon>unclassified sequences</taxon>
        <taxon>metagenomes</taxon>
        <taxon>ecological metagenomes</taxon>
    </lineage>
</organism>
<dbReference type="Pfam" id="PF06808">
    <property type="entry name" value="DctM"/>
    <property type="match status" value="1"/>
</dbReference>
<dbReference type="EMBL" id="VSSQ01138395">
    <property type="protein sequence ID" value="MPN61586.1"/>
    <property type="molecule type" value="Genomic_DNA"/>
</dbReference>
<keyword evidence="1" id="KW-0472">Membrane</keyword>
<evidence type="ECO:0000313" key="3">
    <source>
        <dbReference type="EMBL" id="MPN61586.1"/>
    </source>
</evidence>
<dbReference type="PANTHER" id="PTHR43849">
    <property type="entry name" value="BLL3936 PROTEIN"/>
    <property type="match status" value="1"/>
</dbReference>
<keyword evidence="1" id="KW-0812">Transmembrane</keyword>
<sequence length="152" mass="16411">MFIFYYAILSMLTPPVALAAYTAAGISGSNPTRVGWLSVRLGMVAFVLPFIFIYGPALLFVGTAAEIAIACSTAVIGIYCFTVALYGWHAGSHLSLSLRCILLATGLCITIPGTLTDLIGFILLIIYILAYKPARSWVVNKIKKQGGHYEKM</sequence>